<name>A0AAD9YMM0_COLKA</name>
<comment type="caution">
    <text evidence="1">The sequence shown here is derived from an EMBL/GenBank/DDBJ whole genome shotgun (WGS) entry which is preliminary data.</text>
</comment>
<gene>
    <name evidence="1" type="ORF">CKAH01_04064</name>
</gene>
<evidence type="ECO:0000313" key="1">
    <source>
        <dbReference type="EMBL" id="KAK2771489.1"/>
    </source>
</evidence>
<evidence type="ECO:0000313" key="2">
    <source>
        <dbReference type="Proteomes" id="UP001281614"/>
    </source>
</evidence>
<proteinExistence type="predicted"/>
<dbReference type="EMBL" id="VYYT01000079">
    <property type="protein sequence ID" value="KAK2771489.1"/>
    <property type="molecule type" value="Genomic_DNA"/>
</dbReference>
<sequence>MFSYSQNMRLCRLLHEQGVAWLRCYGGCCICEGPSVPHPT</sequence>
<dbReference type="AlphaFoldDB" id="A0AAD9YMM0"/>
<organism evidence="1 2">
    <name type="scientific">Colletotrichum kahawae</name>
    <name type="common">Coffee berry disease fungus</name>
    <dbReference type="NCBI Taxonomy" id="34407"/>
    <lineage>
        <taxon>Eukaryota</taxon>
        <taxon>Fungi</taxon>
        <taxon>Dikarya</taxon>
        <taxon>Ascomycota</taxon>
        <taxon>Pezizomycotina</taxon>
        <taxon>Sordariomycetes</taxon>
        <taxon>Hypocreomycetidae</taxon>
        <taxon>Glomerellales</taxon>
        <taxon>Glomerellaceae</taxon>
        <taxon>Colletotrichum</taxon>
        <taxon>Colletotrichum gloeosporioides species complex</taxon>
    </lineage>
</organism>
<accession>A0AAD9YMM0</accession>
<reference evidence="1" key="1">
    <citation type="submission" date="2023-02" db="EMBL/GenBank/DDBJ databases">
        <title>Colletotrichum kahawae CIFC_Que2 genome sequencing and assembly.</title>
        <authorList>
            <person name="Baroncelli R."/>
        </authorList>
    </citation>
    <scope>NUCLEOTIDE SEQUENCE</scope>
    <source>
        <strain evidence="1">CIFC_Que2</strain>
    </source>
</reference>
<protein>
    <submittedName>
        <fullName evidence="1">Uncharacterized protein</fullName>
    </submittedName>
</protein>
<dbReference type="Proteomes" id="UP001281614">
    <property type="component" value="Unassembled WGS sequence"/>
</dbReference>
<keyword evidence="2" id="KW-1185">Reference proteome</keyword>